<sequence>MADTAIEGDTPKKAKPGWGEVFRSLRNRKSGFMVLFGFASGLPFALFLGTLYAWLTEAEVDLETMGVFSLIGLAYAFQFIWSPLIDKVNLGPFRRFGKRKQWIVPAQILLGAILVTMSVLEPKTQLGWFSLLAGIGALASATQDIAINAWRIDVADEEATLDILSTIYQMGYRLASLVGGALGLIIAARIGWPETYMIMGAILLVIGFFGTFAPDSGSDSAATIGASEDELAELYAPGEVHPEARRRALWQVLLLWGWALTILGIFMVRALGGFVPMLPLVPLGDSYVFNPNWFLGMFPLGEEGRPDPTEFTAKMGPLIILATIVLPAIIAAGLAKVKRDGRNVIAEREAGEIAPMPGALDHLYRALVVPLVEFVGRLGWSLILILSLVLTYRICDAIWGTFAYPFYLGELEYTNDEVAFASKFFGVGAIIAGLAFGGYLLTVIGRMATLTIGALLAALTNLLYADMARGGAAMQAASDAIGFSALISFMAPFGSDALPRLTFTIMWENLAIGIAGAAYVAWLSSIVSKKYAAVQYALLSSLTLLIGTLGRGALGEMIEDKGYYYVFILTTLIGFIAVVLCLAEWWRERRYGQKSGVVTPDHHEGAGS</sequence>
<dbReference type="PANTHER" id="PTHR12778:SF10">
    <property type="entry name" value="MAJOR FACILITATOR SUPERFAMILY DOMAIN-CONTAINING PROTEIN 3"/>
    <property type="match status" value="1"/>
</dbReference>
<dbReference type="SUPFAM" id="SSF103473">
    <property type="entry name" value="MFS general substrate transporter"/>
    <property type="match status" value="1"/>
</dbReference>
<feature type="transmembrane region" description="Helical" evidence="7">
    <location>
        <begin position="126"/>
        <end position="150"/>
    </location>
</feature>
<keyword evidence="9" id="KW-1185">Reference proteome</keyword>
<feature type="transmembrane region" description="Helical" evidence="7">
    <location>
        <begin position="315"/>
        <end position="335"/>
    </location>
</feature>
<comment type="caution">
    <text evidence="8">The sequence shown here is derived from an EMBL/GenBank/DDBJ whole genome shotgun (WGS) entry which is preliminary data.</text>
</comment>
<feature type="transmembrane region" description="Helical" evidence="7">
    <location>
        <begin position="196"/>
        <end position="213"/>
    </location>
</feature>
<feature type="transmembrane region" description="Helical" evidence="7">
    <location>
        <begin position="447"/>
        <end position="464"/>
    </location>
</feature>
<dbReference type="Pfam" id="PF07690">
    <property type="entry name" value="MFS_1"/>
    <property type="match status" value="1"/>
</dbReference>
<dbReference type="RefSeq" id="WP_188641534.1">
    <property type="nucleotide sequence ID" value="NZ_BMID01000001.1"/>
</dbReference>
<evidence type="ECO:0000256" key="2">
    <source>
        <dbReference type="ARBA" id="ARBA00008335"/>
    </source>
</evidence>
<evidence type="ECO:0000256" key="4">
    <source>
        <dbReference type="ARBA" id="ARBA00022692"/>
    </source>
</evidence>
<feature type="transmembrane region" description="Helical" evidence="7">
    <location>
        <begin position="67"/>
        <end position="90"/>
    </location>
</feature>
<feature type="transmembrane region" description="Helical" evidence="7">
    <location>
        <begin position="32"/>
        <end position="55"/>
    </location>
</feature>
<organism evidence="8 9">
    <name type="scientific">Blastomonas marina</name>
    <dbReference type="NCBI Taxonomy" id="1867408"/>
    <lineage>
        <taxon>Bacteria</taxon>
        <taxon>Pseudomonadati</taxon>
        <taxon>Pseudomonadota</taxon>
        <taxon>Alphaproteobacteria</taxon>
        <taxon>Sphingomonadales</taxon>
        <taxon>Sphingomonadaceae</taxon>
        <taxon>Blastomonas</taxon>
    </lineage>
</organism>
<dbReference type="Gene3D" id="1.20.1250.20">
    <property type="entry name" value="MFS general substrate transporter like domains"/>
    <property type="match status" value="1"/>
</dbReference>
<feature type="transmembrane region" description="Helical" evidence="7">
    <location>
        <begin position="102"/>
        <end position="120"/>
    </location>
</feature>
<feature type="transmembrane region" description="Helical" evidence="7">
    <location>
        <begin position="562"/>
        <end position="586"/>
    </location>
</feature>
<dbReference type="InterPro" id="IPR004752">
    <property type="entry name" value="AmpG_permease/AT-1"/>
</dbReference>
<reference evidence="9" key="1">
    <citation type="journal article" date="2019" name="Int. J. Syst. Evol. Microbiol.">
        <title>The Global Catalogue of Microorganisms (GCM) 10K type strain sequencing project: providing services to taxonomists for standard genome sequencing and annotation.</title>
        <authorList>
            <consortium name="The Broad Institute Genomics Platform"/>
            <consortium name="The Broad Institute Genome Sequencing Center for Infectious Disease"/>
            <person name="Wu L."/>
            <person name="Ma J."/>
        </authorList>
    </citation>
    <scope>NUCLEOTIDE SEQUENCE [LARGE SCALE GENOMIC DNA]</scope>
    <source>
        <strain evidence="9">CGMCC 1.15297</strain>
    </source>
</reference>
<protein>
    <recommendedName>
        <fullName evidence="10">MFS transporter</fullName>
    </recommendedName>
</protein>
<proteinExistence type="inferred from homology"/>
<evidence type="ECO:0000313" key="8">
    <source>
        <dbReference type="EMBL" id="GGA02201.1"/>
    </source>
</evidence>
<dbReference type="InterPro" id="IPR036259">
    <property type="entry name" value="MFS_trans_sf"/>
</dbReference>
<feature type="transmembrane region" description="Helical" evidence="7">
    <location>
        <begin position="171"/>
        <end position="190"/>
    </location>
</feature>
<name>A0ABQ1F830_9SPHN</name>
<comment type="similarity">
    <text evidence="2">Belongs to the major facilitator superfamily.</text>
</comment>
<evidence type="ECO:0000256" key="7">
    <source>
        <dbReference type="SAM" id="Phobius"/>
    </source>
</evidence>
<dbReference type="PANTHER" id="PTHR12778">
    <property type="entry name" value="SOLUTE CARRIER FAMILY 33 ACETYL-COA TRANSPORTER -RELATED"/>
    <property type="match status" value="1"/>
</dbReference>
<evidence type="ECO:0000256" key="6">
    <source>
        <dbReference type="ARBA" id="ARBA00023136"/>
    </source>
</evidence>
<evidence type="ECO:0000256" key="3">
    <source>
        <dbReference type="ARBA" id="ARBA00022448"/>
    </source>
</evidence>
<feature type="transmembrane region" description="Helical" evidence="7">
    <location>
        <begin position="389"/>
        <end position="408"/>
    </location>
</feature>
<evidence type="ECO:0000256" key="1">
    <source>
        <dbReference type="ARBA" id="ARBA00004141"/>
    </source>
</evidence>
<feature type="transmembrane region" description="Helical" evidence="7">
    <location>
        <begin position="420"/>
        <end position="441"/>
    </location>
</feature>
<evidence type="ECO:0000256" key="5">
    <source>
        <dbReference type="ARBA" id="ARBA00022989"/>
    </source>
</evidence>
<feature type="transmembrane region" description="Helical" evidence="7">
    <location>
        <begin position="531"/>
        <end position="550"/>
    </location>
</feature>
<keyword evidence="6 7" id="KW-0472">Membrane</keyword>
<dbReference type="InterPro" id="IPR011701">
    <property type="entry name" value="MFS"/>
</dbReference>
<evidence type="ECO:0000313" key="9">
    <source>
        <dbReference type="Proteomes" id="UP000603317"/>
    </source>
</evidence>
<keyword evidence="3" id="KW-0813">Transport</keyword>
<dbReference type="EMBL" id="BMID01000001">
    <property type="protein sequence ID" value="GGA02201.1"/>
    <property type="molecule type" value="Genomic_DNA"/>
</dbReference>
<accession>A0ABQ1F830</accession>
<comment type="subcellular location">
    <subcellularLocation>
        <location evidence="1">Membrane</location>
        <topology evidence="1">Multi-pass membrane protein</topology>
    </subcellularLocation>
</comment>
<dbReference type="Proteomes" id="UP000603317">
    <property type="component" value="Unassembled WGS sequence"/>
</dbReference>
<evidence type="ECO:0008006" key="10">
    <source>
        <dbReference type="Google" id="ProtNLM"/>
    </source>
</evidence>
<feature type="transmembrane region" description="Helical" evidence="7">
    <location>
        <begin position="253"/>
        <end position="275"/>
    </location>
</feature>
<gene>
    <name evidence="8" type="ORF">GCM10010923_08690</name>
</gene>
<keyword evidence="4 7" id="KW-0812">Transmembrane</keyword>
<keyword evidence="5 7" id="KW-1133">Transmembrane helix</keyword>
<feature type="transmembrane region" description="Helical" evidence="7">
    <location>
        <begin position="505"/>
        <end position="524"/>
    </location>
</feature>